<dbReference type="RefSeq" id="WP_301588816.1">
    <property type="nucleotide sequence ID" value="NZ_JAPFQI010000001.1"/>
</dbReference>
<proteinExistence type="predicted"/>
<name>A0ABT3NS69_9PROT</name>
<gene>
    <name evidence="2" type="ORF">OF850_05145</name>
</gene>
<dbReference type="Proteomes" id="UP001526430">
    <property type="component" value="Unassembled WGS sequence"/>
</dbReference>
<dbReference type="Gene3D" id="3.40.50.1580">
    <property type="entry name" value="Nucleoside phosphorylase domain"/>
    <property type="match status" value="1"/>
</dbReference>
<evidence type="ECO:0000259" key="1">
    <source>
        <dbReference type="Pfam" id="PF01048"/>
    </source>
</evidence>
<organism evidence="2 3">
    <name type="scientific">Sabulicella glaciei</name>
    <dbReference type="NCBI Taxonomy" id="2984948"/>
    <lineage>
        <taxon>Bacteria</taxon>
        <taxon>Pseudomonadati</taxon>
        <taxon>Pseudomonadota</taxon>
        <taxon>Alphaproteobacteria</taxon>
        <taxon>Acetobacterales</taxon>
        <taxon>Acetobacteraceae</taxon>
        <taxon>Sabulicella</taxon>
    </lineage>
</organism>
<dbReference type="InterPro" id="IPR035994">
    <property type="entry name" value="Nucleoside_phosphorylase_sf"/>
</dbReference>
<evidence type="ECO:0000313" key="2">
    <source>
        <dbReference type="EMBL" id="MCW8085004.1"/>
    </source>
</evidence>
<keyword evidence="3" id="KW-1185">Reference proteome</keyword>
<dbReference type="SUPFAM" id="SSF53167">
    <property type="entry name" value="Purine and uridine phosphorylases"/>
    <property type="match status" value="1"/>
</dbReference>
<dbReference type="EMBL" id="JAPFQI010000001">
    <property type="protein sequence ID" value="MCW8085004.1"/>
    <property type="molecule type" value="Genomic_DNA"/>
</dbReference>
<reference evidence="2 3" key="1">
    <citation type="submission" date="2022-10" db="EMBL/GenBank/DDBJ databases">
        <title>Roseococcus glaciei nov., sp. nov., isolated from glacier.</title>
        <authorList>
            <person name="Liu Q."/>
            <person name="Xin Y.-H."/>
        </authorList>
    </citation>
    <scope>NUCLEOTIDE SEQUENCE [LARGE SCALE GENOMIC DNA]</scope>
    <source>
        <strain evidence="2 3">MDT2-1-1</strain>
    </source>
</reference>
<dbReference type="InterPro" id="IPR000845">
    <property type="entry name" value="Nucleoside_phosphorylase_d"/>
</dbReference>
<evidence type="ECO:0000313" key="3">
    <source>
        <dbReference type="Proteomes" id="UP001526430"/>
    </source>
</evidence>
<protein>
    <submittedName>
        <fullName evidence="2">Nucleoside phosphorylase</fullName>
    </submittedName>
</protein>
<accession>A0ABT3NS69</accession>
<feature type="domain" description="Nucleoside phosphorylase" evidence="1">
    <location>
        <begin position="101"/>
        <end position="153"/>
    </location>
</feature>
<dbReference type="Pfam" id="PF01048">
    <property type="entry name" value="PNP_UDP_1"/>
    <property type="match status" value="1"/>
</dbReference>
<sequence>MPPLLPSGCLLVCGLRAEAALLPRVRAVHAGGDRARLDAALDRETPTAILSFGLAGGLDPALPPGTLLIAAGLWGEGSADAGWSLRLAAATGAVPALLVGGAEAVVTPAAKAALRAQTGAAAVDMESAIALRHALRRGIPFAALRAVGDPADAGVPPSALAGMTPEGDVAPGRVLLSLLRRPGDLPGLLRVARHSGTAMKRLRLAARALTA</sequence>
<comment type="caution">
    <text evidence="2">The sequence shown here is derived from an EMBL/GenBank/DDBJ whole genome shotgun (WGS) entry which is preliminary data.</text>
</comment>